<accession>A0A5J5IV13</accession>
<protein>
    <submittedName>
        <fullName evidence="3">Glycosyltransferase</fullName>
    </submittedName>
</protein>
<dbReference type="AlphaFoldDB" id="A0A5J5IV13"/>
<evidence type="ECO:0000313" key="3">
    <source>
        <dbReference type="EMBL" id="KAA9089707.1"/>
    </source>
</evidence>
<proteinExistence type="predicted"/>
<dbReference type="Pfam" id="PF00534">
    <property type="entry name" value="Glycos_transf_1"/>
    <property type="match status" value="1"/>
</dbReference>
<sequence length="500" mass="53393">MAPRTPSAARSASLPPGRQFALTWGIAEPFGGMTTALLERSRLFAAAGSPVDVLTLDDRAVPLGPAFAAWADAGVRVRNLYDWARSGDVAAAGSPPPTPELLAGGDVVEDVHDGVLLRRLRLGDDGKPVDVDHLRADGAVAMTERRRGKKRMLIAHDASGIPVRAWRRRYDLYAAWLDHLTGGRESFLLVDSKTVAPFAADYHGRRVTTVHIVHGSHRGPTPGSVRASRQPVFGRLGAFDAVAFATRTQRDDVRALVGRRPLLTTVAHPVGEAAAASVVADEERSGAVVIARLEPIKRVADAIEAVARRNRDAAEPLPLDVYGSGSQAEALAAAAAKAAEPSAADGRSGRHDDAIQLRGHTDDPAGVLAAADVLLLTSRSEAFGLVLLEAMAAGCLPIAYDVPYGPADLIRSGENGWLVPDGDIDALAEALRTAGELDPAARATMRQNARRTAAEYSPERILRRWSVVLRAARRRQVLLAAVRLLARAVRGGLRRLRRLR</sequence>
<evidence type="ECO:0000256" key="1">
    <source>
        <dbReference type="ARBA" id="ARBA00022679"/>
    </source>
</evidence>
<keyword evidence="1 3" id="KW-0808">Transferase</keyword>
<dbReference type="InterPro" id="IPR001296">
    <property type="entry name" value="Glyco_trans_1"/>
</dbReference>
<comment type="caution">
    <text evidence="3">The sequence shown here is derived from an EMBL/GenBank/DDBJ whole genome shotgun (WGS) entry which is preliminary data.</text>
</comment>
<keyword evidence="4" id="KW-1185">Reference proteome</keyword>
<dbReference type="PANTHER" id="PTHR12526">
    <property type="entry name" value="GLYCOSYLTRANSFERASE"/>
    <property type="match status" value="1"/>
</dbReference>
<dbReference type="GO" id="GO:0016757">
    <property type="term" value="F:glycosyltransferase activity"/>
    <property type="evidence" value="ECO:0007669"/>
    <property type="project" value="InterPro"/>
</dbReference>
<feature type="domain" description="Glycosyl transferase family 1" evidence="2">
    <location>
        <begin position="280"/>
        <end position="451"/>
    </location>
</feature>
<dbReference type="Gene3D" id="3.40.50.2000">
    <property type="entry name" value="Glycogen Phosphorylase B"/>
    <property type="match status" value="3"/>
</dbReference>
<name>A0A5J5IV13_9MICO</name>
<evidence type="ECO:0000259" key="2">
    <source>
        <dbReference type="Pfam" id="PF00534"/>
    </source>
</evidence>
<dbReference type="Proteomes" id="UP000327039">
    <property type="component" value="Unassembled WGS sequence"/>
</dbReference>
<dbReference type="SUPFAM" id="SSF53756">
    <property type="entry name" value="UDP-Glycosyltransferase/glycogen phosphorylase"/>
    <property type="match status" value="1"/>
</dbReference>
<organism evidence="3 4">
    <name type="scientific">Microbacterium radiodurans</name>
    <dbReference type="NCBI Taxonomy" id="661398"/>
    <lineage>
        <taxon>Bacteria</taxon>
        <taxon>Bacillati</taxon>
        <taxon>Actinomycetota</taxon>
        <taxon>Actinomycetes</taxon>
        <taxon>Micrococcales</taxon>
        <taxon>Microbacteriaceae</taxon>
        <taxon>Microbacterium</taxon>
    </lineage>
</organism>
<dbReference type="RefSeq" id="WP_150418338.1">
    <property type="nucleotide sequence ID" value="NZ_VYRZ01000001.1"/>
</dbReference>
<evidence type="ECO:0000313" key="4">
    <source>
        <dbReference type="Proteomes" id="UP000327039"/>
    </source>
</evidence>
<dbReference type="OrthoDB" id="506201at2"/>
<gene>
    <name evidence="3" type="ORF">F6B42_04390</name>
</gene>
<reference evidence="4" key="1">
    <citation type="submission" date="2019-09" db="EMBL/GenBank/DDBJ databases">
        <title>Mumia zhuanghuii sp. nov. isolated from the intestinal contents of plateau pika (Ochotona curzoniae) in the Qinghai-Tibet plateau of China.</title>
        <authorList>
            <person name="Tian Z."/>
        </authorList>
    </citation>
    <scope>NUCLEOTIDE SEQUENCE [LARGE SCALE GENOMIC DNA]</scope>
    <source>
        <strain evidence="4">DSM 25564</strain>
    </source>
</reference>
<dbReference type="EMBL" id="VYRZ01000001">
    <property type="protein sequence ID" value="KAA9089707.1"/>
    <property type="molecule type" value="Genomic_DNA"/>
</dbReference>